<keyword evidence="2" id="KW-0378">Hydrolase</keyword>
<dbReference type="InterPro" id="IPR036866">
    <property type="entry name" value="RibonucZ/Hydroxyglut_hydro"/>
</dbReference>
<feature type="domain" description="Metallo-beta-lactamase" evidence="1">
    <location>
        <begin position="38"/>
        <end position="228"/>
    </location>
</feature>
<organism evidence="2 3">
    <name type="scientific">Saonia flava</name>
    <dbReference type="NCBI Taxonomy" id="523696"/>
    <lineage>
        <taxon>Bacteria</taxon>
        <taxon>Pseudomonadati</taxon>
        <taxon>Bacteroidota</taxon>
        <taxon>Flavobacteriia</taxon>
        <taxon>Flavobacteriales</taxon>
        <taxon>Flavobacteriaceae</taxon>
        <taxon>Saonia</taxon>
    </lineage>
</organism>
<comment type="caution">
    <text evidence="2">The sequence shown here is derived from an EMBL/GenBank/DDBJ whole genome shotgun (WGS) entry which is preliminary data.</text>
</comment>
<dbReference type="AlphaFoldDB" id="A0A846QT56"/>
<dbReference type="PANTHER" id="PTHR42663">
    <property type="entry name" value="HYDROLASE C777.06C-RELATED-RELATED"/>
    <property type="match status" value="1"/>
</dbReference>
<sequence length="258" mass="29560">MEIGLKITFLGTGTSQGIPVIGSKHPVCLSKNPKDKRLRVSVMVSWENNNYVIDCGPDFRQQMLTHKVDKLDGILFTHEHADHTAGIDDIRPFFFRQGDIPIYAHKRVVDSLKHRFDYIFAGENRYPGAPGVQVNFVKNNHSFNVGGLEVVPIEAYHNRLQVFGYRIKDFAYFTDLKTISDTEIEKTKGVKVLVVNALREEPHHSHFNLEEALEFAEKIQPEKTYLTHISHMLGFHNEVEKKLPDNVHLAYDNLIVNL</sequence>
<dbReference type="InterPro" id="IPR001279">
    <property type="entry name" value="Metallo-B-lactamas"/>
</dbReference>
<name>A0A846QT56_9FLAO</name>
<evidence type="ECO:0000313" key="2">
    <source>
        <dbReference type="EMBL" id="NJB69702.1"/>
    </source>
</evidence>
<accession>A0A846QT56</accession>
<dbReference type="SUPFAM" id="SSF56281">
    <property type="entry name" value="Metallo-hydrolase/oxidoreductase"/>
    <property type="match status" value="1"/>
</dbReference>
<evidence type="ECO:0000259" key="1">
    <source>
        <dbReference type="SMART" id="SM00849"/>
    </source>
</evidence>
<gene>
    <name evidence="2" type="ORF">GGR42_000164</name>
</gene>
<dbReference type="EMBL" id="JAATJJ010000001">
    <property type="protein sequence ID" value="NJB69702.1"/>
    <property type="molecule type" value="Genomic_DNA"/>
</dbReference>
<dbReference type="CDD" id="cd16279">
    <property type="entry name" value="metallo-hydrolase-like_MBL-fold"/>
    <property type="match status" value="1"/>
</dbReference>
<dbReference type="PANTHER" id="PTHR42663:SF6">
    <property type="entry name" value="HYDROLASE C777.06C-RELATED"/>
    <property type="match status" value="1"/>
</dbReference>
<dbReference type="Proteomes" id="UP000590442">
    <property type="component" value="Unassembled WGS sequence"/>
</dbReference>
<keyword evidence="3" id="KW-1185">Reference proteome</keyword>
<dbReference type="SMART" id="SM00849">
    <property type="entry name" value="Lactamase_B"/>
    <property type="match status" value="1"/>
</dbReference>
<proteinExistence type="predicted"/>
<dbReference type="GO" id="GO:0103043">
    <property type="term" value="F:phosphoribosyl 1,2-cyclic phosphate phosphodiesterase activity"/>
    <property type="evidence" value="ECO:0007669"/>
    <property type="project" value="UniProtKB-EC"/>
</dbReference>
<evidence type="ECO:0000313" key="3">
    <source>
        <dbReference type="Proteomes" id="UP000590442"/>
    </source>
</evidence>
<dbReference type="Gene3D" id="3.60.15.10">
    <property type="entry name" value="Ribonuclease Z/Hydroxyacylglutathione hydrolase-like"/>
    <property type="match status" value="1"/>
</dbReference>
<protein>
    <submittedName>
        <fullName evidence="2">Phosphoribosyl 1,2-cyclic phosphate phosphodiesterase</fullName>
        <ecNumber evidence="2">3.1.4.55</ecNumber>
    </submittedName>
</protein>
<reference evidence="2 3" key="1">
    <citation type="submission" date="2020-03" db="EMBL/GenBank/DDBJ databases">
        <title>Genomic Encyclopedia of Type Strains, Phase IV (KMG-IV): sequencing the most valuable type-strain genomes for metagenomic binning, comparative biology and taxonomic classification.</title>
        <authorList>
            <person name="Goeker M."/>
        </authorList>
    </citation>
    <scope>NUCLEOTIDE SEQUENCE [LARGE SCALE GENOMIC DNA]</scope>
    <source>
        <strain evidence="2 3">DSM 29762</strain>
    </source>
</reference>
<dbReference type="EC" id="3.1.4.55" evidence="2"/>
<dbReference type="Pfam" id="PF12706">
    <property type="entry name" value="Lactamase_B_2"/>
    <property type="match status" value="1"/>
</dbReference>